<keyword evidence="3 4" id="KW-0732">Signal</keyword>
<evidence type="ECO:0000256" key="4">
    <source>
        <dbReference type="SAM" id="SignalP"/>
    </source>
</evidence>
<dbReference type="PROSITE" id="PS51390">
    <property type="entry name" value="WAP"/>
    <property type="match status" value="1"/>
</dbReference>
<evidence type="ECO:0000256" key="2">
    <source>
        <dbReference type="ARBA" id="ARBA00022656"/>
    </source>
</evidence>
<dbReference type="GO" id="GO:0005576">
    <property type="term" value="C:extracellular region"/>
    <property type="evidence" value="ECO:0007669"/>
    <property type="project" value="InterPro"/>
</dbReference>
<evidence type="ECO:0000313" key="6">
    <source>
        <dbReference type="EMBL" id="KAG8177851.1"/>
    </source>
</evidence>
<dbReference type="InterPro" id="IPR036645">
    <property type="entry name" value="Elafin-like_sf"/>
</dbReference>
<comment type="caution">
    <text evidence="6">The sequence shown here is derived from an EMBL/GenBank/DDBJ whole genome shotgun (WGS) entry which is preliminary data.</text>
</comment>
<dbReference type="SUPFAM" id="SSF57256">
    <property type="entry name" value="Elafin-like"/>
    <property type="match status" value="1"/>
</dbReference>
<keyword evidence="7" id="KW-1185">Reference proteome</keyword>
<comment type="function">
    <text evidence="1">Has antibacterial activity.</text>
</comment>
<feature type="signal peptide" evidence="4">
    <location>
        <begin position="1"/>
        <end position="22"/>
    </location>
</feature>
<feature type="domain" description="WAP" evidence="5">
    <location>
        <begin position="145"/>
        <end position="190"/>
    </location>
</feature>
<dbReference type="InterPro" id="IPR008197">
    <property type="entry name" value="WAP_dom"/>
</dbReference>
<reference evidence="6 7" key="1">
    <citation type="journal article" date="2022" name="Nat. Ecol. Evol.">
        <title>A masculinizing supergene underlies an exaggerated male reproductive morph in a spider.</title>
        <authorList>
            <person name="Hendrickx F."/>
            <person name="De Corte Z."/>
            <person name="Sonet G."/>
            <person name="Van Belleghem S.M."/>
            <person name="Kostlbacher S."/>
            <person name="Vangestel C."/>
        </authorList>
    </citation>
    <scope>NUCLEOTIDE SEQUENCE [LARGE SCALE GENOMIC DNA]</scope>
    <source>
        <strain evidence="6">W744_W776</strain>
    </source>
</reference>
<dbReference type="Proteomes" id="UP000827092">
    <property type="component" value="Unassembled WGS sequence"/>
</dbReference>
<dbReference type="EMBL" id="JAFNEN010000743">
    <property type="protein sequence ID" value="KAG8177851.1"/>
    <property type="molecule type" value="Genomic_DNA"/>
</dbReference>
<sequence>MMSSSHVFLGLLIVTICNQVNSLMWNRNPSIGSNYQPDYNTGSGRWRDNYRYYDGSQPYGFNTNSGFFGNAWNFPSGNTKGSYRTGCYDSRQCSTGQCCQISSFSAVGTCTYAGYSGCSDRTGGWFQRPGVYPGNNKGGQTIVTQFGRPGTCPPQQPTQGQLQYCRQDEHCPDNQKCCYLQGNSVCRYPIFH</sequence>
<dbReference type="GO" id="GO:0090729">
    <property type="term" value="F:toxin activity"/>
    <property type="evidence" value="ECO:0007669"/>
    <property type="project" value="UniProtKB-KW"/>
</dbReference>
<organism evidence="6 7">
    <name type="scientific">Oedothorax gibbosus</name>
    <dbReference type="NCBI Taxonomy" id="931172"/>
    <lineage>
        <taxon>Eukaryota</taxon>
        <taxon>Metazoa</taxon>
        <taxon>Ecdysozoa</taxon>
        <taxon>Arthropoda</taxon>
        <taxon>Chelicerata</taxon>
        <taxon>Arachnida</taxon>
        <taxon>Araneae</taxon>
        <taxon>Araneomorphae</taxon>
        <taxon>Entelegynae</taxon>
        <taxon>Araneoidea</taxon>
        <taxon>Linyphiidae</taxon>
        <taxon>Erigoninae</taxon>
        <taxon>Oedothorax</taxon>
    </lineage>
</organism>
<protein>
    <recommendedName>
        <fullName evidence="5">WAP domain-containing protein</fullName>
    </recommendedName>
</protein>
<proteinExistence type="predicted"/>
<gene>
    <name evidence="6" type="ORF">JTE90_027117</name>
</gene>
<evidence type="ECO:0000256" key="1">
    <source>
        <dbReference type="ARBA" id="ARBA00002878"/>
    </source>
</evidence>
<dbReference type="AlphaFoldDB" id="A0AAV6U2U2"/>
<evidence type="ECO:0000259" key="5">
    <source>
        <dbReference type="PROSITE" id="PS51390"/>
    </source>
</evidence>
<evidence type="ECO:0000256" key="3">
    <source>
        <dbReference type="ARBA" id="ARBA00022729"/>
    </source>
</evidence>
<feature type="chain" id="PRO_5043720022" description="WAP domain-containing protein" evidence="4">
    <location>
        <begin position="23"/>
        <end position="192"/>
    </location>
</feature>
<dbReference type="GO" id="GO:0030414">
    <property type="term" value="F:peptidase inhibitor activity"/>
    <property type="evidence" value="ECO:0007669"/>
    <property type="project" value="InterPro"/>
</dbReference>
<keyword evidence="2" id="KW-0800">Toxin</keyword>
<evidence type="ECO:0000313" key="7">
    <source>
        <dbReference type="Proteomes" id="UP000827092"/>
    </source>
</evidence>
<name>A0AAV6U2U2_9ARAC</name>
<dbReference type="Pfam" id="PF00095">
    <property type="entry name" value="WAP"/>
    <property type="match status" value="1"/>
</dbReference>
<dbReference type="Gene3D" id="4.10.75.10">
    <property type="entry name" value="Elafin-like"/>
    <property type="match status" value="1"/>
</dbReference>
<accession>A0AAV6U2U2</accession>